<accession>A0ABQ4KNI3</accession>
<evidence type="ECO:0000313" key="1">
    <source>
        <dbReference type="EMBL" id="GIN59500.1"/>
    </source>
</evidence>
<reference evidence="1 2" key="1">
    <citation type="submission" date="2021-03" db="EMBL/GenBank/DDBJ databases">
        <title>Antimicrobial resistance genes in bacteria isolated from Japanese honey, and their potential for conferring macrolide and lincosamide resistance in the American foulbrood pathogen Paenibacillus larvae.</title>
        <authorList>
            <person name="Okamoto M."/>
            <person name="Kumagai M."/>
            <person name="Kanamori H."/>
            <person name="Takamatsu D."/>
        </authorList>
    </citation>
    <scope>NUCLEOTIDE SEQUENCE [LARGE SCALE GENOMIC DNA]</scope>
    <source>
        <strain evidence="1 2">J8TS2</strain>
    </source>
</reference>
<organism evidence="1 2">
    <name type="scientific">Lederbergia ruris</name>
    <dbReference type="NCBI Taxonomy" id="217495"/>
    <lineage>
        <taxon>Bacteria</taxon>
        <taxon>Bacillati</taxon>
        <taxon>Bacillota</taxon>
        <taxon>Bacilli</taxon>
        <taxon>Bacillales</taxon>
        <taxon>Bacillaceae</taxon>
        <taxon>Lederbergia</taxon>
    </lineage>
</organism>
<evidence type="ECO:0000313" key="2">
    <source>
        <dbReference type="Proteomes" id="UP000679950"/>
    </source>
</evidence>
<comment type="caution">
    <text evidence="1">The sequence shown here is derived from an EMBL/GenBank/DDBJ whole genome shotgun (WGS) entry which is preliminary data.</text>
</comment>
<dbReference type="RefSeq" id="WP_191967394.1">
    <property type="nucleotide sequence ID" value="NZ_BORB01000047.1"/>
</dbReference>
<sequence>MVKRGLSDKASRMAKFTGERAMIDAKMYNQPIIYVENGKLVKEYPNGYKEMTERASNE</sequence>
<gene>
    <name evidence="1" type="ORF">J8TS2_38190</name>
</gene>
<dbReference type="Proteomes" id="UP000679950">
    <property type="component" value="Unassembled WGS sequence"/>
</dbReference>
<keyword evidence="2" id="KW-1185">Reference proteome</keyword>
<name>A0ABQ4KNI3_9BACI</name>
<proteinExistence type="predicted"/>
<dbReference type="EMBL" id="BORB01000047">
    <property type="protein sequence ID" value="GIN59500.1"/>
    <property type="molecule type" value="Genomic_DNA"/>
</dbReference>
<protein>
    <submittedName>
        <fullName evidence="1">Uncharacterized protein</fullName>
    </submittedName>
</protein>